<feature type="signal peptide" evidence="2">
    <location>
        <begin position="1"/>
        <end position="21"/>
    </location>
</feature>
<dbReference type="Proteomes" id="UP000838412">
    <property type="component" value="Chromosome 1"/>
</dbReference>
<dbReference type="EMBL" id="OV696686">
    <property type="protein sequence ID" value="CAH1230869.1"/>
    <property type="molecule type" value="Genomic_DNA"/>
</dbReference>
<name>A0A8J9VU77_BRALA</name>
<evidence type="ECO:0000313" key="4">
    <source>
        <dbReference type="Proteomes" id="UP000838412"/>
    </source>
</evidence>
<evidence type="ECO:0000313" key="3">
    <source>
        <dbReference type="EMBL" id="CAH1230869.1"/>
    </source>
</evidence>
<sequence length="181" mass="21320">MDTRWMWVCLVTLTFIELGSSDPRFTFVQDRLSKKEQEAVFDLFKKHWRHGVSDAAFEEYLTRIVYSPTILKENLPARIVELLRALDNMERLELVREVRELMDFREEQNPNIGRGLKERDEKGEDNVNAKMTKKGDTDKKEMHIKGPGLKEEDEKIKNEQKLVAALKAKKKEKKEKKKQEG</sequence>
<reference evidence="3" key="1">
    <citation type="submission" date="2022-01" db="EMBL/GenBank/DDBJ databases">
        <authorList>
            <person name="Braso-Vives M."/>
        </authorList>
    </citation>
    <scope>NUCLEOTIDE SEQUENCE</scope>
</reference>
<proteinExistence type="predicted"/>
<feature type="region of interest" description="Disordered" evidence="1">
    <location>
        <begin position="112"/>
        <end position="157"/>
    </location>
</feature>
<accession>A0A8J9VU77</accession>
<protein>
    <submittedName>
        <fullName evidence="3">Hypp349 protein</fullName>
    </submittedName>
</protein>
<keyword evidence="4" id="KW-1185">Reference proteome</keyword>
<keyword evidence="2" id="KW-0732">Signal</keyword>
<evidence type="ECO:0000256" key="2">
    <source>
        <dbReference type="SAM" id="SignalP"/>
    </source>
</evidence>
<dbReference type="OrthoDB" id="10033973at2759"/>
<feature type="compositionally biased region" description="Basic and acidic residues" evidence="1">
    <location>
        <begin position="115"/>
        <end position="157"/>
    </location>
</feature>
<gene>
    <name evidence="3" type="primary">Hypp349</name>
    <name evidence="3" type="ORF">BLAG_LOCUS1166</name>
</gene>
<feature type="chain" id="PRO_5035469581" evidence="2">
    <location>
        <begin position="22"/>
        <end position="181"/>
    </location>
</feature>
<organism evidence="3 4">
    <name type="scientific">Branchiostoma lanceolatum</name>
    <name type="common">Common lancelet</name>
    <name type="synonym">Amphioxus lanceolatum</name>
    <dbReference type="NCBI Taxonomy" id="7740"/>
    <lineage>
        <taxon>Eukaryota</taxon>
        <taxon>Metazoa</taxon>
        <taxon>Chordata</taxon>
        <taxon>Cephalochordata</taxon>
        <taxon>Leptocardii</taxon>
        <taxon>Amphioxiformes</taxon>
        <taxon>Branchiostomatidae</taxon>
        <taxon>Branchiostoma</taxon>
    </lineage>
</organism>
<dbReference type="AlphaFoldDB" id="A0A8J9VU77"/>
<evidence type="ECO:0000256" key="1">
    <source>
        <dbReference type="SAM" id="MobiDB-lite"/>
    </source>
</evidence>